<evidence type="ECO:0000259" key="8">
    <source>
        <dbReference type="PROSITE" id="PS50110"/>
    </source>
</evidence>
<evidence type="ECO:0000256" key="3">
    <source>
        <dbReference type="ARBA" id="ARBA00023015"/>
    </source>
</evidence>
<proteinExistence type="predicted"/>
<dbReference type="InterPro" id="IPR001867">
    <property type="entry name" value="OmpR/PhoB-type_DNA-bd"/>
</dbReference>
<name>A0A316E0V9_9BACL</name>
<dbReference type="PANTHER" id="PTHR48111">
    <property type="entry name" value="REGULATOR OF RPOS"/>
    <property type="match status" value="1"/>
</dbReference>
<dbReference type="CDD" id="cd00383">
    <property type="entry name" value="trans_reg_C"/>
    <property type="match status" value="1"/>
</dbReference>
<accession>A0A316E0V9</accession>
<keyword evidence="5" id="KW-0804">Transcription</keyword>
<evidence type="ECO:0000256" key="2">
    <source>
        <dbReference type="ARBA" id="ARBA00023012"/>
    </source>
</evidence>
<dbReference type="GO" id="GO:0005829">
    <property type="term" value="C:cytosol"/>
    <property type="evidence" value="ECO:0007669"/>
    <property type="project" value="TreeGrafter"/>
</dbReference>
<dbReference type="FunFam" id="3.40.50.2300:FF:000001">
    <property type="entry name" value="DNA-binding response regulator PhoB"/>
    <property type="match status" value="1"/>
</dbReference>
<dbReference type="InterPro" id="IPR001789">
    <property type="entry name" value="Sig_transdc_resp-reg_receiver"/>
</dbReference>
<organism evidence="10 11">
    <name type="scientific">Tumebacillus permanentifrigoris</name>
    <dbReference type="NCBI Taxonomy" id="378543"/>
    <lineage>
        <taxon>Bacteria</taxon>
        <taxon>Bacillati</taxon>
        <taxon>Bacillota</taxon>
        <taxon>Bacilli</taxon>
        <taxon>Bacillales</taxon>
        <taxon>Alicyclobacillaceae</taxon>
        <taxon>Tumebacillus</taxon>
    </lineage>
</organism>
<sequence>MTMRVLVVEDDRALRKAVVNILQDEDYLTEEAEAGDEGLLLAETHTYDLLVLDIMLPGMDGLSLIKRLRTKGVKTPALFLTAKDSVDARVRGLDAGADDYLVKPFAVEELLARIRALLRRDGKLAPEGELSYGPISFLPKEHDGCVQGTALKLTSTEYELLQYLVQNREQILSRSQIFDRIWGLDSEANDSIVDLYIHYLRKKLTPFGCEQMIRTVRGIGYMLKEV</sequence>
<feature type="domain" description="OmpR/PhoB-type" evidence="9">
    <location>
        <begin position="127"/>
        <end position="225"/>
    </location>
</feature>
<dbReference type="PROSITE" id="PS50110">
    <property type="entry name" value="RESPONSE_REGULATORY"/>
    <property type="match status" value="1"/>
</dbReference>
<dbReference type="SMART" id="SM00448">
    <property type="entry name" value="REC"/>
    <property type="match status" value="1"/>
</dbReference>
<dbReference type="Gene3D" id="3.40.50.2300">
    <property type="match status" value="1"/>
</dbReference>
<dbReference type="InterPro" id="IPR036388">
    <property type="entry name" value="WH-like_DNA-bd_sf"/>
</dbReference>
<gene>
    <name evidence="10" type="ORF">C7459_101314</name>
</gene>
<keyword evidence="2" id="KW-0902">Two-component regulatory system</keyword>
<dbReference type="GO" id="GO:0000976">
    <property type="term" value="F:transcription cis-regulatory region binding"/>
    <property type="evidence" value="ECO:0007669"/>
    <property type="project" value="TreeGrafter"/>
</dbReference>
<feature type="domain" description="Response regulatory" evidence="8">
    <location>
        <begin position="4"/>
        <end position="118"/>
    </location>
</feature>
<comment type="caution">
    <text evidence="10">The sequence shown here is derived from an EMBL/GenBank/DDBJ whole genome shotgun (WGS) entry which is preliminary data.</text>
</comment>
<dbReference type="GO" id="GO:0006355">
    <property type="term" value="P:regulation of DNA-templated transcription"/>
    <property type="evidence" value="ECO:0007669"/>
    <property type="project" value="InterPro"/>
</dbReference>
<evidence type="ECO:0000259" key="9">
    <source>
        <dbReference type="PROSITE" id="PS51755"/>
    </source>
</evidence>
<keyword evidence="3" id="KW-0805">Transcription regulation</keyword>
<dbReference type="SMART" id="SM00862">
    <property type="entry name" value="Trans_reg_C"/>
    <property type="match status" value="1"/>
</dbReference>
<keyword evidence="4 7" id="KW-0238">DNA-binding</keyword>
<dbReference type="PROSITE" id="PS51755">
    <property type="entry name" value="OMPR_PHOB"/>
    <property type="match status" value="1"/>
</dbReference>
<dbReference type="SUPFAM" id="SSF52172">
    <property type="entry name" value="CheY-like"/>
    <property type="match status" value="1"/>
</dbReference>
<reference evidence="10 11" key="1">
    <citation type="submission" date="2018-05" db="EMBL/GenBank/DDBJ databases">
        <title>Genomic Encyclopedia of Type Strains, Phase IV (KMG-IV): sequencing the most valuable type-strain genomes for metagenomic binning, comparative biology and taxonomic classification.</title>
        <authorList>
            <person name="Goeker M."/>
        </authorList>
    </citation>
    <scope>NUCLEOTIDE SEQUENCE [LARGE SCALE GENOMIC DNA]</scope>
    <source>
        <strain evidence="10 11">DSM 18773</strain>
    </source>
</reference>
<evidence type="ECO:0000256" key="6">
    <source>
        <dbReference type="PROSITE-ProRule" id="PRU00169"/>
    </source>
</evidence>
<evidence type="ECO:0000256" key="5">
    <source>
        <dbReference type="ARBA" id="ARBA00023163"/>
    </source>
</evidence>
<dbReference type="InterPro" id="IPR011006">
    <property type="entry name" value="CheY-like_superfamily"/>
</dbReference>
<dbReference type="Pfam" id="PF00072">
    <property type="entry name" value="Response_reg"/>
    <property type="match status" value="1"/>
</dbReference>
<feature type="DNA-binding region" description="OmpR/PhoB-type" evidence="7">
    <location>
        <begin position="127"/>
        <end position="225"/>
    </location>
</feature>
<dbReference type="InterPro" id="IPR016032">
    <property type="entry name" value="Sig_transdc_resp-reg_C-effctor"/>
</dbReference>
<dbReference type="EMBL" id="QGGL01000001">
    <property type="protein sequence ID" value="PWK16450.1"/>
    <property type="molecule type" value="Genomic_DNA"/>
</dbReference>
<dbReference type="Proteomes" id="UP000245634">
    <property type="component" value="Unassembled WGS sequence"/>
</dbReference>
<dbReference type="Gene3D" id="1.10.10.10">
    <property type="entry name" value="Winged helix-like DNA-binding domain superfamily/Winged helix DNA-binding domain"/>
    <property type="match status" value="1"/>
</dbReference>
<dbReference type="InterPro" id="IPR039420">
    <property type="entry name" value="WalR-like"/>
</dbReference>
<dbReference type="Pfam" id="PF00486">
    <property type="entry name" value="Trans_reg_C"/>
    <property type="match status" value="1"/>
</dbReference>
<evidence type="ECO:0000256" key="4">
    <source>
        <dbReference type="ARBA" id="ARBA00023125"/>
    </source>
</evidence>
<dbReference type="AlphaFoldDB" id="A0A316E0V9"/>
<evidence type="ECO:0000256" key="1">
    <source>
        <dbReference type="ARBA" id="ARBA00022553"/>
    </source>
</evidence>
<keyword evidence="11" id="KW-1185">Reference proteome</keyword>
<dbReference type="SUPFAM" id="SSF46894">
    <property type="entry name" value="C-terminal effector domain of the bipartite response regulators"/>
    <property type="match status" value="1"/>
</dbReference>
<protein>
    <submittedName>
        <fullName evidence="10">DNA-binding response OmpR family regulator</fullName>
    </submittedName>
</protein>
<dbReference type="Gene3D" id="6.10.250.690">
    <property type="match status" value="1"/>
</dbReference>
<dbReference type="GO" id="GO:0032993">
    <property type="term" value="C:protein-DNA complex"/>
    <property type="evidence" value="ECO:0007669"/>
    <property type="project" value="TreeGrafter"/>
</dbReference>
<keyword evidence="1 6" id="KW-0597">Phosphoprotein</keyword>
<evidence type="ECO:0000313" key="11">
    <source>
        <dbReference type="Proteomes" id="UP000245634"/>
    </source>
</evidence>
<dbReference type="PANTHER" id="PTHR48111:SF22">
    <property type="entry name" value="REGULATOR OF RPOS"/>
    <property type="match status" value="1"/>
</dbReference>
<dbReference type="GO" id="GO:0000156">
    <property type="term" value="F:phosphorelay response regulator activity"/>
    <property type="evidence" value="ECO:0007669"/>
    <property type="project" value="TreeGrafter"/>
</dbReference>
<evidence type="ECO:0000256" key="7">
    <source>
        <dbReference type="PROSITE-ProRule" id="PRU01091"/>
    </source>
</evidence>
<evidence type="ECO:0000313" key="10">
    <source>
        <dbReference type="EMBL" id="PWK16450.1"/>
    </source>
</evidence>
<feature type="modified residue" description="4-aspartylphosphate" evidence="6">
    <location>
        <position position="53"/>
    </location>
</feature>